<dbReference type="Proteomes" id="UP000199698">
    <property type="component" value="Unassembled WGS sequence"/>
</dbReference>
<dbReference type="Pfam" id="PF13272">
    <property type="entry name" value="Holin_2-3"/>
    <property type="match status" value="1"/>
</dbReference>
<keyword evidence="1" id="KW-1133">Transmembrane helix</keyword>
<dbReference type="RefSeq" id="WP_091123286.1">
    <property type="nucleotide sequence ID" value="NZ_FMBA01000022.1"/>
</dbReference>
<sequence length="138" mass="15662">MAHPIKKLSQIRLLKWYLVAITLFAIITLLSPQQLPVVAYKLALVLLSAVIGYHLDRALFPYASPGGYLYNDWKEFGPDFYTKQYIESLENNEHPEAMDSKMCAEYPVLDEYRTLFAVVLIRRALIVSAVILGVTLGL</sequence>
<organism evidence="2 3">
    <name type="scientific">Gilliamella intestini</name>
    <dbReference type="NCBI Taxonomy" id="1798183"/>
    <lineage>
        <taxon>Bacteria</taxon>
        <taxon>Pseudomonadati</taxon>
        <taxon>Pseudomonadota</taxon>
        <taxon>Gammaproteobacteria</taxon>
        <taxon>Orbales</taxon>
        <taxon>Orbaceae</taxon>
        <taxon>Gilliamella</taxon>
    </lineage>
</organism>
<reference evidence="3" key="1">
    <citation type="submission" date="2016-08" db="EMBL/GenBank/DDBJ databases">
        <authorList>
            <person name="Varghese N."/>
            <person name="Submissions Spin"/>
        </authorList>
    </citation>
    <scope>NUCLEOTIDE SEQUENCE [LARGE SCALE GENOMIC DNA]</scope>
    <source>
        <strain evidence="3">R-53144</strain>
    </source>
</reference>
<gene>
    <name evidence="2" type="ORF">GA0061080_102229</name>
</gene>
<dbReference type="InterPro" id="IPR025140">
    <property type="entry name" value="Holin_2-3"/>
</dbReference>
<keyword evidence="3" id="KW-1185">Reference proteome</keyword>
<feature type="transmembrane region" description="Helical" evidence="1">
    <location>
        <begin position="115"/>
        <end position="136"/>
    </location>
</feature>
<keyword evidence="1" id="KW-0472">Membrane</keyword>
<feature type="transmembrane region" description="Helical" evidence="1">
    <location>
        <begin position="12"/>
        <end position="31"/>
    </location>
</feature>
<proteinExistence type="predicted"/>
<accession>A0A1C4BLW5</accession>
<keyword evidence="1 2" id="KW-0812">Transmembrane</keyword>
<evidence type="ECO:0000256" key="1">
    <source>
        <dbReference type="SAM" id="Phobius"/>
    </source>
</evidence>
<dbReference type="STRING" id="1798183.GA0061080_102229"/>
<evidence type="ECO:0000313" key="2">
    <source>
        <dbReference type="EMBL" id="SCC07847.1"/>
    </source>
</evidence>
<evidence type="ECO:0000313" key="3">
    <source>
        <dbReference type="Proteomes" id="UP000199698"/>
    </source>
</evidence>
<protein>
    <submittedName>
        <fullName evidence="2">Putative 2/3 transmembrane domain holin</fullName>
    </submittedName>
</protein>
<dbReference type="AlphaFoldDB" id="A0A1C4BLW5"/>
<dbReference type="EMBL" id="FMBA01000022">
    <property type="protein sequence ID" value="SCC07847.1"/>
    <property type="molecule type" value="Genomic_DNA"/>
</dbReference>
<feature type="transmembrane region" description="Helical" evidence="1">
    <location>
        <begin position="37"/>
        <end position="55"/>
    </location>
</feature>
<name>A0A1C4BLW5_9GAMM</name>
<dbReference type="OrthoDB" id="8688566at2"/>